<keyword evidence="2" id="KW-1185">Reference proteome</keyword>
<accession>A0ABW0KCT5</accession>
<organism evidence="1 2">
    <name type="scientific">Paenibacillus aestuarii</name>
    <dbReference type="NCBI Taxonomy" id="516965"/>
    <lineage>
        <taxon>Bacteria</taxon>
        <taxon>Bacillati</taxon>
        <taxon>Bacillota</taxon>
        <taxon>Bacilli</taxon>
        <taxon>Bacillales</taxon>
        <taxon>Paenibacillaceae</taxon>
        <taxon>Paenibacillus</taxon>
    </lineage>
</organism>
<reference evidence="2" key="1">
    <citation type="journal article" date="2019" name="Int. J. Syst. Evol. Microbiol.">
        <title>The Global Catalogue of Microorganisms (GCM) 10K type strain sequencing project: providing services to taxonomists for standard genome sequencing and annotation.</title>
        <authorList>
            <consortium name="The Broad Institute Genomics Platform"/>
            <consortium name="The Broad Institute Genome Sequencing Center for Infectious Disease"/>
            <person name="Wu L."/>
            <person name="Ma J."/>
        </authorList>
    </citation>
    <scope>NUCLEOTIDE SEQUENCE [LARGE SCALE GENOMIC DNA]</scope>
    <source>
        <strain evidence="2">KACC 11904</strain>
    </source>
</reference>
<dbReference type="EMBL" id="JBHSMJ010000026">
    <property type="protein sequence ID" value="MFC5450593.1"/>
    <property type="molecule type" value="Genomic_DNA"/>
</dbReference>
<protein>
    <submittedName>
        <fullName evidence="1">Uncharacterized protein</fullName>
    </submittedName>
</protein>
<proteinExistence type="predicted"/>
<comment type="caution">
    <text evidence="1">The sequence shown here is derived from an EMBL/GenBank/DDBJ whole genome shotgun (WGS) entry which is preliminary data.</text>
</comment>
<sequence>MSSEQVNESTRGYTHYEEIFRQPDLDIYTQMAYIVLKSTTSETHIPELKNISKLGRMSDKQMIKALQNLVELKILSNKFYRRMVGDFMDDRLSWAAKGLFLFCKDNPNIDLEELLEMACESGEDHQSIRKSLKELSDCGYLEEYPAWKRLAI</sequence>
<dbReference type="Proteomes" id="UP001596044">
    <property type="component" value="Unassembled WGS sequence"/>
</dbReference>
<name>A0ABW0KCT5_9BACL</name>
<dbReference type="RefSeq" id="WP_270885215.1">
    <property type="nucleotide sequence ID" value="NZ_JAQFVF010000088.1"/>
</dbReference>
<gene>
    <name evidence="1" type="ORF">ACFPOG_20270</name>
</gene>
<evidence type="ECO:0000313" key="1">
    <source>
        <dbReference type="EMBL" id="MFC5450593.1"/>
    </source>
</evidence>
<evidence type="ECO:0000313" key="2">
    <source>
        <dbReference type="Proteomes" id="UP001596044"/>
    </source>
</evidence>